<evidence type="ECO:0000256" key="9">
    <source>
        <dbReference type="RuleBase" id="RU363035"/>
    </source>
</evidence>
<dbReference type="PROSITE" id="PS00178">
    <property type="entry name" value="AA_TRNA_LIGASE_I"/>
    <property type="match status" value="1"/>
</dbReference>
<keyword evidence="4 9" id="KW-0547">Nucleotide-binding</keyword>
<protein>
    <recommendedName>
        <fullName evidence="2">leucine--tRNA ligase</fullName>
        <ecNumber evidence="2">6.1.1.4</ecNumber>
    </recommendedName>
    <alternativeName>
        <fullName evidence="8">Leucyl-tRNA synthetase</fullName>
    </alternativeName>
</protein>
<evidence type="ECO:0000256" key="5">
    <source>
        <dbReference type="ARBA" id="ARBA00022840"/>
    </source>
</evidence>
<evidence type="ECO:0000256" key="8">
    <source>
        <dbReference type="ARBA" id="ARBA00030520"/>
    </source>
</evidence>
<keyword evidence="7 9" id="KW-0030">Aminoacyl-tRNA synthetase</keyword>
<dbReference type="SUPFAM" id="SSF50677">
    <property type="entry name" value="ValRS/IleRS/LeuRS editing domain"/>
    <property type="match status" value="1"/>
</dbReference>
<keyword evidence="3 9" id="KW-0436">Ligase</keyword>
<dbReference type="InterPro" id="IPR014729">
    <property type="entry name" value="Rossmann-like_a/b/a_fold"/>
</dbReference>
<feature type="domain" description="Aminoacyl-tRNA synthetase class Ia" evidence="10">
    <location>
        <begin position="156"/>
        <end position="517"/>
    </location>
</feature>
<keyword evidence="12" id="KW-1185">Reference proteome</keyword>
<dbReference type="Gene3D" id="3.40.50.620">
    <property type="entry name" value="HUPs"/>
    <property type="match status" value="2"/>
</dbReference>
<dbReference type="InterPro" id="IPR009008">
    <property type="entry name" value="Val/Leu/Ile-tRNA-synth_edit"/>
</dbReference>
<evidence type="ECO:0000256" key="2">
    <source>
        <dbReference type="ARBA" id="ARBA00013164"/>
    </source>
</evidence>
<proteinExistence type="inferred from homology"/>
<evidence type="ECO:0000256" key="6">
    <source>
        <dbReference type="ARBA" id="ARBA00022917"/>
    </source>
</evidence>
<dbReference type="InterPro" id="IPR001412">
    <property type="entry name" value="aa-tRNA-synth_I_CS"/>
</dbReference>
<evidence type="ECO:0000313" key="11">
    <source>
        <dbReference type="EMBL" id="MED6153399.1"/>
    </source>
</evidence>
<comment type="similarity">
    <text evidence="1 9">Belongs to the class-I aminoacyl-tRNA synthetase family.</text>
</comment>
<comment type="caution">
    <text evidence="11">The sequence shown here is derived from an EMBL/GenBank/DDBJ whole genome shotgun (WGS) entry which is preliminary data.</text>
</comment>
<feature type="domain" description="Aminoacyl-tRNA synthetase class Ia" evidence="10">
    <location>
        <begin position="22"/>
        <end position="105"/>
    </location>
</feature>
<gene>
    <name evidence="11" type="ORF">PIB30_101535</name>
</gene>
<evidence type="ECO:0000256" key="1">
    <source>
        <dbReference type="ARBA" id="ARBA00005594"/>
    </source>
</evidence>
<dbReference type="Gene3D" id="3.90.740.10">
    <property type="entry name" value="Valyl/Leucyl/Isoleucyl-tRNA synthetase, editing domain"/>
    <property type="match status" value="1"/>
</dbReference>
<dbReference type="EC" id="6.1.1.4" evidence="2"/>
<evidence type="ECO:0000256" key="7">
    <source>
        <dbReference type="ARBA" id="ARBA00023146"/>
    </source>
</evidence>
<dbReference type="Proteomes" id="UP001341840">
    <property type="component" value="Unassembled WGS sequence"/>
</dbReference>
<dbReference type="SUPFAM" id="SSF52374">
    <property type="entry name" value="Nucleotidylyl transferase"/>
    <property type="match status" value="1"/>
</dbReference>
<evidence type="ECO:0000256" key="3">
    <source>
        <dbReference type="ARBA" id="ARBA00022598"/>
    </source>
</evidence>
<evidence type="ECO:0000259" key="10">
    <source>
        <dbReference type="Pfam" id="PF00133"/>
    </source>
</evidence>
<dbReference type="EMBL" id="JASCZI010093605">
    <property type="protein sequence ID" value="MED6153399.1"/>
    <property type="molecule type" value="Genomic_DNA"/>
</dbReference>
<sequence length="541" mass="62072">MAEGNGKCFSRRERLKEIEVMVQKWWEEEQVFMAEAGENPPQDGEKFFGNFPFPYMNGYLHLGHAFSLSKLEFAAAFHRLRGANVLLPFSFHCTGMPIKASADKLAREIHQYGDPPVFPKEQEKEKNKKKQLYQWEIMSSVGISNREIREFQDPNKWISYFPPLAMEDLKAFGLGCDWRRSFVTTDRNPYFDSFVRWQMRKLKSMGKIVKDVRYTIFCPLDGQPCADHDRASGEGVQPQEYTIVKMEILKPLPKLEGKKVFLACATLRLETMYGQTNAWVLPHGEYGAYEINDDDDVLIMSYRAALNLAYQKYSRLPHKPTCLLHLTGYDLIGLPLKSPLSFNEVIFVLPMSTLSMDKGTGIIASVPSDAHSDSLALQHLKSTPALRAKYGIKDEWFMPVGVPPLVEGTIHVGEFAGRKVQEARPLIRSKLLEKGEGIIYCEPEKRVISRSGEECVVALTDQWYITYGEAEWKKLAEECLSTMKIYHDETRHGFEHTLSWLNQWACSRSFGLGTRIPWDQRFLVESLCDSTLYMAYYTVDP</sequence>
<dbReference type="InterPro" id="IPR004493">
    <property type="entry name" value="Leu-tRNA-synth_Ia_arc/euk"/>
</dbReference>
<accession>A0ABU6TX06</accession>
<keyword evidence="6 9" id="KW-0648">Protein biosynthesis</keyword>
<keyword evidence="5 9" id="KW-0067">ATP-binding</keyword>
<reference evidence="11 12" key="1">
    <citation type="journal article" date="2023" name="Plants (Basel)">
        <title>Bridging the Gap: Combining Genomics and Transcriptomics Approaches to Understand Stylosanthes scabra, an Orphan Legume from the Brazilian Caatinga.</title>
        <authorList>
            <person name="Ferreira-Neto J.R.C."/>
            <person name="da Silva M.D."/>
            <person name="Binneck E."/>
            <person name="de Melo N.F."/>
            <person name="da Silva R.H."/>
            <person name="de Melo A.L.T.M."/>
            <person name="Pandolfi V."/>
            <person name="Bustamante F.O."/>
            <person name="Brasileiro-Vidal A.C."/>
            <person name="Benko-Iseppon A.M."/>
        </authorList>
    </citation>
    <scope>NUCLEOTIDE SEQUENCE [LARGE SCALE GENOMIC DNA]</scope>
    <source>
        <tissue evidence="11">Leaves</tissue>
    </source>
</reference>
<organism evidence="11 12">
    <name type="scientific">Stylosanthes scabra</name>
    <dbReference type="NCBI Taxonomy" id="79078"/>
    <lineage>
        <taxon>Eukaryota</taxon>
        <taxon>Viridiplantae</taxon>
        <taxon>Streptophyta</taxon>
        <taxon>Embryophyta</taxon>
        <taxon>Tracheophyta</taxon>
        <taxon>Spermatophyta</taxon>
        <taxon>Magnoliopsida</taxon>
        <taxon>eudicotyledons</taxon>
        <taxon>Gunneridae</taxon>
        <taxon>Pentapetalae</taxon>
        <taxon>rosids</taxon>
        <taxon>fabids</taxon>
        <taxon>Fabales</taxon>
        <taxon>Fabaceae</taxon>
        <taxon>Papilionoideae</taxon>
        <taxon>50 kb inversion clade</taxon>
        <taxon>dalbergioids sensu lato</taxon>
        <taxon>Dalbergieae</taxon>
        <taxon>Pterocarpus clade</taxon>
        <taxon>Stylosanthes</taxon>
    </lineage>
</organism>
<dbReference type="Pfam" id="PF00133">
    <property type="entry name" value="tRNA-synt_1"/>
    <property type="match status" value="2"/>
</dbReference>
<dbReference type="PANTHER" id="PTHR45794:SF1">
    <property type="entry name" value="LEUCINE--TRNA LIGASE, CYTOPLASMIC"/>
    <property type="match status" value="1"/>
</dbReference>
<name>A0ABU6TX06_9FABA</name>
<dbReference type="PANTHER" id="PTHR45794">
    <property type="entry name" value="LEUCYL-TRNA SYNTHETASE"/>
    <property type="match status" value="1"/>
</dbReference>
<evidence type="ECO:0000256" key="4">
    <source>
        <dbReference type="ARBA" id="ARBA00022741"/>
    </source>
</evidence>
<dbReference type="InterPro" id="IPR002300">
    <property type="entry name" value="aa-tRNA-synth_Ia"/>
</dbReference>
<evidence type="ECO:0000313" key="12">
    <source>
        <dbReference type="Proteomes" id="UP001341840"/>
    </source>
</evidence>